<evidence type="ECO:0000256" key="1">
    <source>
        <dbReference type="SAM" id="MobiDB-lite"/>
    </source>
</evidence>
<dbReference type="InterPro" id="IPR010657">
    <property type="entry name" value="ImpA_N"/>
</dbReference>
<evidence type="ECO:0000313" key="3">
    <source>
        <dbReference type="EMBL" id="ATB28914.1"/>
    </source>
</evidence>
<sequence>MSPVSEELEPLLRPISPETPSGGNLRYEPIYDQIREARREDDASLPQGVWRTALKVANWERVAELCQQALSRETKDLQLAVWLTDAWLSQRGVPGLERGMALLTALVERFWDTLWPALDPEDPEARLSPVKWLDDRLPLTLARVPLVWPRTPETLTLGDWQQLLRREKQVLGQPEQAREPEAAPEEEEPLTRETFLAAASRLPAAALTTSGEQVTLALTAATRLEEALDGHLGRTSAALRRTRGVLEELRALLTQLGGARPAPSPAGRPGAASTAHPAPSLPDGVAGSLQSRAEAYRLLSLAADYLMSTEPHSPVPYLVKRAMAWGDMPLGQLLGELVPDSSGLASIHTLLGMKTPE</sequence>
<evidence type="ECO:0000259" key="2">
    <source>
        <dbReference type="Pfam" id="PF06812"/>
    </source>
</evidence>
<feature type="region of interest" description="Disordered" evidence="1">
    <location>
        <begin position="1"/>
        <end position="26"/>
    </location>
</feature>
<protein>
    <recommendedName>
        <fullName evidence="2">ImpA N-terminal domain-containing protein</fullName>
    </recommendedName>
</protein>
<feature type="compositionally biased region" description="Low complexity" evidence="1">
    <location>
        <begin position="257"/>
        <end position="273"/>
    </location>
</feature>
<dbReference type="RefSeq" id="WP_095977547.1">
    <property type="nucleotide sequence ID" value="NZ_CP022163.1"/>
</dbReference>
<name>A0A250IAK4_9BACT</name>
<evidence type="ECO:0000313" key="4">
    <source>
        <dbReference type="Proteomes" id="UP000217289"/>
    </source>
</evidence>
<proteinExistence type="predicted"/>
<reference evidence="3 4" key="1">
    <citation type="submission" date="2017-06" db="EMBL/GenBank/DDBJ databases">
        <authorList>
            <person name="Kim H.J."/>
            <person name="Triplett B.A."/>
        </authorList>
    </citation>
    <scope>NUCLEOTIDE SEQUENCE [LARGE SCALE GENOMIC DNA]</scope>
    <source>
        <strain evidence="3 4">DSM 14713</strain>
    </source>
</reference>
<dbReference type="PANTHER" id="PTHR37951:SF1">
    <property type="entry name" value="TYPE VI SECRETION SYSTEM COMPONENT TSSA1"/>
    <property type="match status" value="1"/>
</dbReference>
<dbReference type="EMBL" id="CP022163">
    <property type="protein sequence ID" value="ATB28914.1"/>
    <property type="molecule type" value="Genomic_DNA"/>
</dbReference>
<dbReference type="OrthoDB" id="1522895at2"/>
<dbReference type="NCBIfam" id="TIGR03363">
    <property type="entry name" value="VI_chp_8"/>
    <property type="match status" value="1"/>
</dbReference>
<gene>
    <name evidence="3" type="ORF">MEBOL_002363</name>
</gene>
<keyword evidence="4" id="KW-1185">Reference proteome</keyword>
<feature type="domain" description="ImpA N-terminal" evidence="2">
    <location>
        <begin position="12"/>
        <end position="134"/>
    </location>
</feature>
<feature type="region of interest" description="Disordered" evidence="1">
    <location>
        <begin position="256"/>
        <end position="286"/>
    </location>
</feature>
<dbReference type="KEGG" id="mbd:MEBOL_002363"/>
<feature type="region of interest" description="Disordered" evidence="1">
    <location>
        <begin position="170"/>
        <end position="191"/>
    </location>
</feature>
<accession>A0A250IAK4</accession>
<dbReference type="Pfam" id="PF06812">
    <property type="entry name" value="ImpA_N"/>
    <property type="match status" value="1"/>
</dbReference>
<dbReference type="PANTHER" id="PTHR37951">
    <property type="entry name" value="CYTOPLASMIC PROTEIN-RELATED"/>
    <property type="match status" value="1"/>
</dbReference>
<organism evidence="3 4">
    <name type="scientific">Melittangium boletus DSM 14713</name>
    <dbReference type="NCBI Taxonomy" id="1294270"/>
    <lineage>
        <taxon>Bacteria</taxon>
        <taxon>Pseudomonadati</taxon>
        <taxon>Myxococcota</taxon>
        <taxon>Myxococcia</taxon>
        <taxon>Myxococcales</taxon>
        <taxon>Cystobacterineae</taxon>
        <taxon>Archangiaceae</taxon>
        <taxon>Melittangium</taxon>
    </lineage>
</organism>
<dbReference type="AlphaFoldDB" id="A0A250IAK4"/>
<dbReference type="Proteomes" id="UP000217289">
    <property type="component" value="Chromosome"/>
</dbReference>
<dbReference type="InterPro" id="IPR017740">
    <property type="entry name" value="TssA-like"/>
</dbReference>